<keyword evidence="8" id="KW-1185">Reference proteome</keyword>
<evidence type="ECO:0000256" key="3">
    <source>
        <dbReference type="ARBA" id="ARBA00023015"/>
    </source>
</evidence>
<keyword evidence="3" id="KW-0805">Transcription regulation</keyword>
<dbReference type="InterPro" id="IPR029016">
    <property type="entry name" value="GAF-like_dom_sf"/>
</dbReference>
<dbReference type="GO" id="GO:0005524">
    <property type="term" value="F:ATP binding"/>
    <property type="evidence" value="ECO:0007669"/>
    <property type="project" value="UniProtKB-KW"/>
</dbReference>
<dbReference type="EMBL" id="WEKT01000002">
    <property type="protein sequence ID" value="MZI91883.1"/>
    <property type="molecule type" value="Genomic_DNA"/>
</dbReference>
<evidence type="ECO:0000259" key="6">
    <source>
        <dbReference type="PROSITE" id="PS50045"/>
    </source>
</evidence>
<dbReference type="SUPFAM" id="SSF52540">
    <property type="entry name" value="P-loop containing nucleoside triphosphate hydrolases"/>
    <property type="match status" value="1"/>
</dbReference>
<dbReference type="FunFam" id="3.40.50.300:FF:000006">
    <property type="entry name" value="DNA-binding transcriptional regulator NtrC"/>
    <property type="match status" value="1"/>
</dbReference>
<dbReference type="GO" id="GO:0006355">
    <property type="term" value="P:regulation of DNA-templated transcription"/>
    <property type="evidence" value="ECO:0007669"/>
    <property type="project" value="InterPro"/>
</dbReference>
<dbReference type="Proteomes" id="UP000462621">
    <property type="component" value="Unassembled WGS sequence"/>
</dbReference>
<organism evidence="7 8">
    <name type="scientific">Vibrio eleionomae</name>
    <dbReference type="NCBI Taxonomy" id="2653505"/>
    <lineage>
        <taxon>Bacteria</taxon>
        <taxon>Pseudomonadati</taxon>
        <taxon>Pseudomonadota</taxon>
        <taxon>Gammaproteobacteria</taxon>
        <taxon>Vibrionales</taxon>
        <taxon>Vibrionaceae</taxon>
        <taxon>Vibrio</taxon>
    </lineage>
</organism>
<sequence>MQIQPVNKDWLITSWGRSEQAGLKQRRLPEHIRLPNYELKERKWRATAMIDAINQRVLPLFEQMYAHSDSRLILTDQEGIILATWGQPKFRERLLQIALGPGSCWQEKVKGTNAIGTALIETKPISVIGEQHFIRQHQFISCSASPIFDYQGNLLGVLDITSEQQQHDVSTQVLVHNMVQLIENHLITHLPDGSTRIDLAMDKSMLDSGWQGIVIADSQGKIMAHNEIATHLIDKPLEAGLHLQDLLDHIPKRIIYETKPINHPAPKQVKIVPDISCEPKLHYGDETLQKAWQQATQLIDHDIPILLLGETGSGKGEFIKALHQASLRRNKPLITVNCAALAKELVESELFGYAPGAFTGASNKGYSGKIRAAHQGTLFLDEIGDMPLEVQTRLLQVLQDKVVVPVGCVQEHAVDIQIIAATHRPLEHAVEQGKFRQDLYYRLNGLTLRLPPLRDRQDKSALIRAIHHKYAPKHQTICPALHVLFSQYLWPGNLRELDNTMKVACLLASEHSQLKRQYLPDDLQQRLQLNKQYDPNSAHQHSPQPEDNVEQEHTLKDHIDDTLLSAFESHSGNISQTARTLGISRNTLYRKLRAIGILE</sequence>
<dbReference type="InterPro" id="IPR003593">
    <property type="entry name" value="AAA+_ATPase"/>
</dbReference>
<dbReference type="SUPFAM" id="SSF46689">
    <property type="entry name" value="Homeodomain-like"/>
    <property type="match status" value="1"/>
</dbReference>
<dbReference type="InterPro" id="IPR002197">
    <property type="entry name" value="HTH_Fis"/>
</dbReference>
<evidence type="ECO:0000256" key="2">
    <source>
        <dbReference type="ARBA" id="ARBA00022840"/>
    </source>
</evidence>
<dbReference type="PRINTS" id="PR01590">
    <property type="entry name" value="HTHFIS"/>
</dbReference>
<comment type="caution">
    <text evidence="7">The sequence shown here is derived from an EMBL/GenBank/DDBJ whole genome shotgun (WGS) entry which is preliminary data.</text>
</comment>
<dbReference type="InterPro" id="IPR009057">
    <property type="entry name" value="Homeodomain-like_sf"/>
</dbReference>
<dbReference type="PROSITE" id="PS00688">
    <property type="entry name" value="SIGMA54_INTERACT_3"/>
    <property type="match status" value="1"/>
</dbReference>
<dbReference type="Gene3D" id="1.10.10.60">
    <property type="entry name" value="Homeodomain-like"/>
    <property type="match status" value="1"/>
</dbReference>
<evidence type="ECO:0000313" key="7">
    <source>
        <dbReference type="EMBL" id="MZI91883.1"/>
    </source>
</evidence>
<dbReference type="CDD" id="cd00009">
    <property type="entry name" value="AAA"/>
    <property type="match status" value="1"/>
</dbReference>
<dbReference type="InterPro" id="IPR002078">
    <property type="entry name" value="Sigma_54_int"/>
</dbReference>
<evidence type="ECO:0000256" key="5">
    <source>
        <dbReference type="ARBA" id="ARBA00023163"/>
    </source>
</evidence>
<dbReference type="InterPro" id="IPR058031">
    <property type="entry name" value="AAA_lid_NorR"/>
</dbReference>
<dbReference type="SMART" id="SM00382">
    <property type="entry name" value="AAA"/>
    <property type="match status" value="1"/>
</dbReference>
<feature type="domain" description="Sigma-54 factor interaction" evidence="6">
    <location>
        <begin position="281"/>
        <end position="506"/>
    </location>
</feature>
<dbReference type="Pfam" id="PF01590">
    <property type="entry name" value="GAF"/>
    <property type="match status" value="1"/>
</dbReference>
<dbReference type="Pfam" id="PF00158">
    <property type="entry name" value="Sigma54_activat"/>
    <property type="match status" value="1"/>
</dbReference>
<proteinExistence type="predicted"/>
<dbReference type="InterPro" id="IPR025662">
    <property type="entry name" value="Sigma_54_int_dom_ATP-bd_1"/>
</dbReference>
<reference evidence="7 8" key="1">
    <citation type="submission" date="2019-10" db="EMBL/GenBank/DDBJ databases">
        <title>Vibrio sp. nov. isolated from a shrimp pond.</title>
        <authorList>
            <person name="Gomez-Gil B."/>
            <person name="Enciso-Ibarra J."/>
            <person name="Enciso-Ibarra K."/>
            <person name="Bolan-Mejia C."/>
        </authorList>
    </citation>
    <scope>NUCLEOTIDE SEQUENCE [LARGE SCALE GENOMIC DNA]</scope>
    <source>
        <strain evidence="7 8">CAIM 722</strain>
    </source>
</reference>
<dbReference type="Pfam" id="PF02954">
    <property type="entry name" value="HTH_8"/>
    <property type="match status" value="1"/>
</dbReference>
<dbReference type="PANTHER" id="PTHR32071">
    <property type="entry name" value="TRANSCRIPTIONAL REGULATORY PROTEIN"/>
    <property type="match status" value="1"/>
</dbReference>
<keyword evidence="4" id="KW-0238">DNA-binding</keyword>
<dbReference type="RefSeq" id="WP_161153197.1">
    <property type="nucleotide sequence ID" value="NZ_WEKT01000002.1"/>
</dbReference>
<gene>
    <name evidence="7" type="ORF">F9817_01510</name>
</gene>
<dbReference type="Gene3D" id="3.40.50.300">
    <property type="entry name" value="P-loop containing nucleotide triphosphate hydrolases"/>
    <property type="match status" value="1"/>
</dbReference>
<dbReference type="PANTHER" id="PTHR32071:SF77">
    <property type="entry name" value="TRANSCRIPTIONAL REGULATORY PROTEIN"/>
    <property type="match status" value="1"/>
</dbReference>
<accession>A0A7X4RSZ3</accession>
<dbReference type="GO" id="GO:0043565">
    <property type="term" value="F:sequence-specific DNA binding"/>
    <property type="evidence" value="ECO:0007669"/>
    <property type="project" value="InterPro"/>
</dbReference>
<evidence type="ECO:0000313" key="8">
    <source>
        <dbReference type="Proteomes" id="UP000462621"/>
    </source>
</evidence>
<dbReference type="AlphaFoldDB" id="A0A7X4RSZ3"/>
<dbReference type="InterPro" id="IPR025944">
    <property type="entry name" value="Sigma_54_int_dom_CS"/>
</dbReference>
<dbReference type="Gene3D" id="3.30.450.40">
    <property type="match status" value="1"/>
</dbReference>
<keyword evidence="5" id="KW-0804">Transcription</keyword>
<evidence type="ECO:0000256" key="1">
    <source>
        <dbReference type="ARBA" id="ARBA00022741"/>
    </source>
</evidence>
<evidence type="ECO:0000256" key="4">
    <source>
        <dbReference type="ARBA" id="ARBA00023125"/>
    </source>
</evidence>
<dbReference type="PROSITE" id="PS50045">
    <property type="entry name" value="SIGMA54_INTERACT_4"/>
    <property type="match status" value="1"/>
</dbReference>
<name>A0A7X4RSZ3_9VIBR</name>
<dbReference type="Gene3D" id="1.10.8.60">
    <property type="match status" value="1"/>
</dbReference>
<dbReference type="InterPro" id="IPR027417">
    <property type="entry name" value="P-loop_NTPase"/>
</dbReference>
<keyword evidence="2" id="KW-0067">ATP-binding</keyword>
<dbReference type="Pfam" id="PF25601">
    <property type="entry name" value="AAA_lid_14"/>
    <property type="match status" value="1"/>
</dbReference>
<keyword evidence="1" id="KW-0547">Nucleotide-binding</keyword>
<protein>
    <submittedName>
        <fullName evidence="7">GAF domain-containing protein</fullName>
    </submittedName>
</protein>
<dbReference type="InterPro" id="IPR003018">
    <property type="entry name" value="GAF"/>
</dbReference>
<dbReference type="PROSITE" id="PS00675">
    <property type="entry name" value="SIGMA54_INTERACT_1"/>
    <property type="match status" value="1"/>
</dbReference>